<accession>A0ACB8TJS3</accession>
<organism evidence="1 2">
    <name type="scientific">Artomyces pyxidatus</name>
    <dbReference type="NCBI Taxonomy" id="48021"/>
    <lineage>
        <taxon>Eukaryota</taxon>
        <taxon>Fungi</taxon>
        <taxon>Dikarya</taxon>
        <taxon>Basidiomycota</taxon>
        <taxon>Agaricomycotina</taxon>
        <taxon>Agaricomycetes</taxon>
        <taxon>Russulales</taxon>
        <taxon>Auriscalpiaceae</taxon>
        <taxon>Artomyces</taxon>
    </lineage>
</organism>
<dbReference type="EMBL" id="MU277187">
    <property type="protein sequence ID" value="KAI0068667.1"/>
    <property type="molecule type" value="Genomic_DNA"/>
</dbReference>
<evidence type="ECO:0000313" key="2">
    <source>
        <dbReference type="Proteomes" id="UP000814140"/>
    </source>
</evidence>
<reference evidence="1" key="1">
    <citation type="submission" date="2021-03" db="EMBL/GenBank/DDBJ databases">
        <authorList>
            <consortium name="DOE Joint Genome Institute"/>
            <person name="Ahrendt S."/>
            <person name="Looney B.P."/>
            <person name="Miyauchi S."/>
            <person name="Morin E."/>
            <person name="Drula E."/>
            <person name="Courty P.E."/>
            <person name="Chicoki N."/>
            <person name="Fauchery L."/>
            <person name="Kohler A."/>
            <person name="Kuo A."/>
            <person name="Labutti K."/>
            <person name="Pangilinan J."/>
            <person name="Lipzen A."/>
            <person name="Riley R."/>
            <person name="Andreopoulos W."/>
            <person name="He G."/>
            <person name="Johnson J."/>
            <person name="Barry K.W."/>
            <person name="Grigoriev I.V."/>
            <person name="Nagy L."/>
            <person name="Hibbett D."/>
            <person name="Henrissat B."/>
            <person name="Matheny P.B."/>
            <person name="Labbe J."/>
            <person name="Martin F."/>
        </authorList>
    </citation>
    <scope>NUCLEOTIDE SEQUENCE</scope>
    <source>
        <strain evidence="1">HHB10654</strain>
    </source>
</reference>
<evidence type="ECO:0000313" key="1">
    <source>
        <dbReference type="EMBL" id="KAI0068667.1"/>
    </source>
</evidence>
<name>A0ACB8TJS3_9AGAM</name>
<protein>
    <submittedName>
        <fullName evidence="1">MFS general substrate transporter</fullName>
    </submittedName>
</protein>
<keyword evidence="2" id="KW-1185">Reference proteome</keyword>
<sequence>MNYLDSSRDTDGEDDRRKTLTKGVLWKLDLHLLPAFVLMWMTNFIDRTNIGNARIAGLQTDLHLRGNEFNIGLAGSVKSLYIDSELIVKTFTSALFIIYVLVEIPSNWALKKIGPRRWLPFLVVIWGIVSTLTGIIESFGGLVAVRLILGACEGGLLPGIYNIQTSRVPAKSWYLLRFR</sequence>
<reference evidence="1" key="2">
    <citation type="journal article" date="2022" name="New Phytol.">
        <title>Evolutionary transition to the ectomycorrhizal habit in the genomes of a hyperdiverse lineage of mushroom-forming fungi.</title>
        <authorList>
            <person name="Looney B."/>
            <person name="Miyauchi S."/>
            <person name="Morin E."/>
            <person name="Drula E."/>
            <person name="Courty P.E."/>
            <person name="Kohler A."/>
            <person name="Kuo A."/>
            <person name="LaButti K."/>
            <person name="Pangilinan J."/>
            <person name="Lipzen A."/>
            <person name="Riley R."/>
            <person name="Andreopoulos W."/>
            <person name="He G."/>
            <person name="Johnson J."/>
            <person name="Nolan M."/>
            <person name="Tritt A."/>
            <person name="Barry K.W."/>
            <person name="Grigoriev I.V."/>
            <person name="Nagy L.G."/>
            <person name="Hibbett D."/>
            <person name="Henrissat B."/>
            <person name="Matheny P.B."/>
            <person name="Labbe J."/>
            <person name="Martin F.M."/>
        </authorList>
    </citation>
    <scope>NUCLEOTIDE SEQUENCE</scope>
    <source>
        <strain evidence="1">HHB10654</strain>
    </source>
</reference>
<gene>
    <name evidence="1" type="ORF">BV25DRAFT_1910426</name>
</gene>
<dbReference type="Proteomes" id="UP000814140">
    <property type="component" value="Unassembled WGS sequence"/>
</dbReference>
<comment type="caution">
    <text evidence="1">The sequence shown here is derived from an EMBL/GenBank/DDBJ whole genome shotgun (WGS) entry which is preliminary data.</text>
</comment>
<proteinExistence type="predicted"/>